<dbReference type="Gene3D" id="3.30.1460.10">
    <property type="match status" value="1"/>
</dbReference>
<organism evidence="1 2">
    <name type="scientific">Hydrogenophaga borbori</name>
    <dbReference type="NCBI Taxonomy" id="2294117"/>
    <lineage>
        <taxon>Bacteria</taxon>
        <taxon>Pseudomonadati</taxon>
        <taxon>Pseudomonadota</taxon>
        <taxon>Betaproteobacteria</taxon>
        <taxon>Burkholderiales</taxon>
        <taxon>Comamonadaceae</taxon>
        <taxon>Hydrogenophaga</taxon>
    </lineage>
</organism>
<evidence type="ECO:0008006" key="3">
    <source>
        <dbReference type="Google" id="ProtNLM"/>
    </source>
</evidence>
<reference evidence="1 2" key="1">
    <citation type="submission" date="2018-08" db="EMBL/GenBank/DDBJ databases">
        <title>Hydrogenophaga sp. LA-38 isolated from sludge.</title>
        <authorList>
            <person name="Im W.-T."/>
        </authorList>
    </citation>
    <scope>NUCLEOTIDE SEQUENCE [LARGE SCALE GENOMIC DNA]</scope>
    <source>
        <strain evidence="1 2">LA-38</strain>
    </source>
</reference>
<dbReference type="EMBL" id="QVLS01000013">
    <property type="protein sequence ID" value="RFP76974.1"/>
    <property type="molecule type" value="Genomic_DNA"/>
</dbReference>
<protein>
    <recommendedName>
        <fullName evidence="3">Type III secretion system chaperone</fullName>
    </recommendedName>
</protein>
<accession>A0A372EF27</accession>
<keyword evidence="2" id="KW-1185">Reference proteome</keyword>
<dbReference type="Pfam" id="PF05932">
    <property type="entry name" value="CesT"/>
    <property type="match status" value="1"/>
</dbReference>
<evidence type="ECO:0000313" key="2">
    <source>
        <dbReference type="Proteomes" id="UP000261931"/>
    </source>
</evidence>
<sequence length="156" mass="17827">MTALNTLDDAARLLARAGERLQEHLRFAAIESHRWYVLFKDGGAYELEWSDDWGWLVLTAELGHPPPEGERIALNLALSYNALWRQLGKLRMARDGEDGELLLIGEVGPEDADVEGFCAALIHFESLRRHWMETFERVGREPAHPPSLPSQWLERI</sequence>
<name>A0A372EF27_9BURK</name>
<dbReference type="CDD" id="cd16364">
    <property type="entry name" value="T3SC_I-like"/>
    <property type="match status" value="1"/>
</dbReference>
<dbReference type="RefSeq" id="WP_116960532.1">
    <property type="nucleotide sequence ID" value="NZ_QVLS01000013.1"/>
</dbReference>
<proteinExistence type="predicted"/>
<comment type="caution">
    <text evidence="1">The sequence shown here is derived from an EMBL/GenBank/DDBJ whole genome shotgun (WGS) entry which is preliminary data.</text>
</comment>
<dbReference type="Proteomes" id="UP000261931">
    <property type="component" value="Unassembled WGS sequence"/>
</dbReference>
<dbReference type="GO" id="GO:0030254">
    <property type="term" value="P:protein secretion by the type III secretion system"/>
    <property type="evidence" value="ECO:0007669"/>
    <property type="project" value="InterPro"/>
</dbReference>
<gene>
    <name evidence="1" type="ORF">DY262_18370</name>
</gene>
<dbReference type="AlphaFoldDB" id="A0A372EF27"/>
<evidence type="ECO:0000313" key="1">
    <source>
        <dbReference type="EMBL" id="RFP76974.1"/>
    </source>
</evidence>
<dbReference type="SUPFAM" id="SSF69635">
    <property type="entry name" value="Type III secretory system chaperone-like"/>
    <property type="match status" value="1"/>
</dbReference>
<dbReference type="InterPro" id="IPR010261">
    <property type="entry name" value="Tir_chaperone"/>
</dbReference>